<gene>
    <name evidence="3" type="ORF">AK812_SmicGene17407</name>
</gene>
<feature type="coiled-coil region" evidence="1">
    <location>
        <begin position="509"/>
        <end position="553"/>
    </location>
</feature>
<feature type="region of interest" description="Disordered" evidence="2">
    <location>
        <begin position="48"/>
        <end position="124"/>
    </location>
</feature>
<feature type="compositionally biased region" description="Basic and acidic residues" evidence="2">
    <location>
        <begin position="1026"/>
        <end position="1035"/>
    </location>
</feature>
<protein>
    <submittedName>
        <fullName evidence="3">Uncharacterized protein</fullName>
    </submittedName>
</protein>
<proteinExistence type="predicted"/>
<feature type="compositionally biased region" description="Acidic residues" evidence="2">
    <location>
        <begin position="81"/>
        <end position="96"/>
    </location>
</feature>
<sequence>DDAVLCSCLKDEASKAIRPEHVAEPAESLLKALVSLIASTICSFTPAPPETAPHPLPSRRGNNSSNNNNSYGGNNDHDHDKEDDDDQGCSDNENDTDTDRSTDPPPNHPTTQPPNHPTPTHPALHLPEHEFRKLSLAALEVTAAAAAPPRPLKAVLPTLDFEELEASEQEILLLQEVRAAMAQFASRRSPRDELCPRAPREGVEVIMTIKNASSSEAKALESKILRAEENFLGEVEQRLTAAQIGGSVPQRATDLQVMVKKTIDTKKDGDISEQAYNSFRAAAAAAEDAKASEAASEYEPSGSNSGIPGAVVNTTETEILDGEAKAAMDAAGSQKREDEQKEDEQRQSPRNTFLMMPRKQAAGSAPLWSLFFEYRAPHDQEATCERDHGSRVPGLDPTLLKETEADAGRGGCAQSAAALKLHLQALLDQLKVLETSGDAMRAVELGSETRIRRTHVAATDAATKIKVMRVQHEKLSEQRANNLAYPGILECPAPHGIQTEDEKLLKEMLASIMEKFHEAEDLVEKAEITSAMIEHAGDDLAEAQKAAEQTEAIGLKLGMLKQFESDQGRLKAADSLGTFSEKLLPLLAAQDTFKAQVEAKNLSDEMEAKLMPAEVEVERAETIAEPLLNFAEVGSPSPLTGIATEAATKQAALAAGQAAAEATVTPKASLGGHELFCSELKGRWPSKPLLFCATARKAKTKDKESSKPAKKKGETHELPTAEVVALAAKHASEAAVNLQGVQKLLDQKRSNQQVLFSTPMKKVACKEDVLTQSAGEGGNAYRKRAEAACCNGRKLDRIKIAQKELRERETSTASVSDVAEKMDSVAKAAPSAAAEKLEIRGLKRVQAIKEAKTAVDEAQGEEEDTSDPTTATSLPALAICPLLKEALKTAGRAAALASVAISMWPGLLKKLLKVKRFTAEAGGRIAKARAEQLQSEVAAAASGDLGTEAPTPRTPEIRMATTYAEGLTRSTLRNLGIPFMEEAILLKCYATVVVAWLFLEGTETDPSIEPHKKHQSTPPMATEAEAQPKVDDVFT</sequence>
<dbReference type="AlphaFoldDB" id="A0A1Q9DXQ4"/>
<evidence type="ECO:0000256" key="1">
    <source>
        <dbReference type="SAM" id="Coils"/>
    </source>
</evidence>
<feature type="non-terminal residue" evidence="3">
    <location>
        <position position="1"/>
    </location>
</feature>
<feature type="region of interest" description="Disordered" evidence="2">
    <location>
        <begin position="325"/>
        <end position="352"/>
    </location>
</feature>
<feature type="compositionally biased region" description="Pro residues" evidence="2">
    <location>
        <begin position="103"/>
        <end position="120"/>
    </location>
</feature>
<evidence type="ECO:0000313" key="4">
    <source>
        <dbReference type="Proteomes" id="UP000186817"/>
    </source>
</evidence>
<evidence type="ECO:0000256" key="2">
    <source>
        <dbReference type="SAM" id="MobiDB-lite"/>
    </source>
</evidence>
<comment type="caution">
    <text evidence="3">The sequence shown here is derived from an EMBL/GenBank/DDBJ whole genome shotgun (WGS) entry which is preliminary data.</text>
</comment>
<dbReference type="Proteomes" id="UP000186817">
    <property type="component" value="Unassembled WGS sequence"/>
</dbReference>
<feature type="region of interest" description="Disordered" evidence="2">
    <location>
        <begin position="1005"/>
        <end position="1035"/>
    </location>
</feature>
<organism evidence="3 4">
    <name type="scientific">Symbiodinium microadriaticum</name>
    <name type="common">Dinoflagellate</name>
    <name type="synonym">Zooxanthella microadriatica</name>
    <dbReference type="NCBI Taxonomy" id="2951"/>
    <lineage>
        <taxon>Eukaryota</taxon>
        <taxon>Sar</taxon>
        <taxon>Alveolata</taxon>
        <taxon>Dinophyceae</taxon>
        <taxon>Suessiales</taxon>
        <taxon>Symbiodiniaceae</taxon>
        <taxon>Symbiodinium</taxon>
    </lineage>
</organism>
<keyword evidence="1" id="KW-0175">Coiled coil</keyword>
<dbReference type="OrthoDB" id="10411116at2759"/>
<name>A0A1Q9DXQ4_SYMMI</name>
<dbReference type="EMBL" id="LSRX01000344">
    <property type="protein sequence ID" value="OLP99952.1"/>
    <property type="molecule type" value="Genomic_DNA"/>
</dbReference>
<feature type="compositionally biased region" description="Basic and acidic residues" evidence="2">
    <location>
        <begin position="334"/>
        <end position="347"/>
    </location>
</feature>
<feature type="compositionally biased region" description="Low complexity" evidence="2">
    <location>
        <begin position="61"/>
        <end position="74"/>
    </location>
</feature>
<keyword evidence="4" id="KW-1185">Reference proteome</keyword>
<accession>A0A1Q9DXQ4</accession>
<reference evidence="3 4" key="1">
    <citation type="submission" date="2016-02" db="EMBL/GenBank/DDBJ databases">
        <title>Genome analysis of coral dinoflagellate symbionts highlights evolutionary adaptations to a symbiotic lifestyle.</title>
        <authorList>
            <person name="Aranda M."/>
            <person name="Li Y."/>
            <person name="Liew Y.J."/>
            <person name="Baumgarten S."/>
            <person name="Simakov O."/>
            <person name="Wilson M."/>
            <person name="Piel J."/>
            <person name="Ashoor H."/>
            <person name="Bougouffa S."/>
            <person name="Bajic V.B."/>
            <person name="Ryu T."/>
            <person name="Ravasi T."/>
            <person name="Bayer T."/>
            <person name="Micklem G."/>
            <person name="Kim H."/>
            <person name="Bhak J."/>
            <person name="Lajeunesse T.C."/>
            <person name="Voolstra C.R."/>
        </authorList>
    </citation>
    <scope>NUCLEOTIDE SEQUENCE [LARGE SCALE GENOMIC DNA]</scope>
    <source>
        <strain evidence="3 4">CCMP2467</strain>
    </source>
</reference>
<evidence type="ECO:0000313" key="3">
    <source>
        <dbReference type="EMBL" id="OLP99952.1"/>
    </source>
</evidence>